<dbReference type="PANTHER" id="PTHR46108:SF4">
    <property type="entry name" value="BLUE CHEESE"/>
    <property type="match status" value="1"/>
</dbReference>
<protein>
    <submittedName>
        <fullName evidence="2">Uncharacterized protein</fullName>
    </submittedName>
</protein>
<dbReference type="InterPro" id="IPR051944">
    <property type="entry name" value="BEACH_domain_protein"/>
</dbReference>
<accession>A0A7R8VJN0</accession>
<sequence length="259" mass="30318">MIVILFRTPFPSAVIVYLPPRLTLPVLNATSNHDMLLGLYPTSNHDSRCRDFIQPPTATHKIQKVTGGLTRLASRTKVKKEETIRVRYSSLSHYEVADWTLNHVALVKELVEVRTKQHQQNQVHMQRYVFEEWLQTETELTRERGLWGPVTPCRLDKWMLDMTEGPSRMRKKMMKNELFYLHYPYRPELDYGDNSRRSPQYSAPMRTPLSIDSLGGHYRSQFPAPMGSSWCAKLRKVKGQISFGFDFDIYNNLCIFEEF</sequence>
<evidence type="ECO:0000256" key="1">
    <source>
        <dbReference type="ARBA" id="ARBA00022574"/>
    </source>
</evidence>
<dbReference type="EMBL" id="OA567055">
    <property type="protein sequence ID" value="CAD7199815.1"/>
    <property type="molecule type" value="Genomic_DNA"/>
</dbReference>
<reference evidence="2" key="1">
    <citation type="submission" date="2020-11" db="EMBL/GenBank/DDBJ databases">
        <authorList>
            <person name="Tran Van P."/>
        </authorList>
    </citation>
    <scope>NUCLEOTIDE SEQUENCE</scope>
</reference>
<dbReference type="PANTHER" id="PTHR46108">
    <property type="entry name" value="BLUE CHEESE"/>
    <property type="match status" value="1"/>
</dbReference>
<gene>
    <name evidence="2" type="ORF">TDIB3V08_LOCUS6059</name>
</gene>
<proteinExistence type="predicted"/>
<evidence type="ECO:0000313" key="2">
    <source>
        <dbReference type="EMBL" id="CAD7199815.1"/>
    </source>
</evidence>
<organism evidence="2">
    <name type="scientific">Timema douglasi</name>
    <name type="common">Walking stick</name>
    <dbReference type="NCBI Taxonomy" id="61478"/>
    <lineage>
        <taxon>Eukaryota</taxon>
        <taxon>Metazoa</taxon>
        <taxon>Ecdysozoa</taxon>
        <taxon>Arthropoda</taxon>
        <taxon>Hexapoda</taxon>
        <taxon>Insecta</taxon>
        <taxon>Pterygota</taxon>
        <taxon>Neoptera</taxon>
        <taxon>Polyneoptera</taxon>
        <taxon>Phasmatodea</taxon>
        <taxon>Timematodea</taxon>
        <taxon>Timematoidea</taxon>
        <taxon>Timematidae</taxon>
        <taxon>Timema</taxon>
    </lineage>
</organism>
<keyword evidence="1" id="KW-0853">WD repeat</keyword>
<name>A0A7R8VJN0_TIMDO</name>
<dbReference type="AlphaFoldDB" id="A0A7R8VJN0"/>